<gene>
    <name evidence="4" type="ORF">H9L19_04135</name>
</gene>
<evidence type="ECO:0000256" key="2">
    <source>
        <dbReference type="SAM" id="SignalP"/>
    </source>
</evidence>
<feature type="chain" id="PRO_5028909878" evidence="2">
    <location>
        <begin position="28"/>
        <end position="938"/>
    </location>
</feature>
<keyword evidence="5" id="KW-1185">Reference proteome</keyword>
<dbReference type="Proteomes" id="UP000515800">
    <property type="component" value="Chromosome"/>
</dbReference>
<protein>
    <submittedName>
        <fullName evidence="4">Prealbumin-like fold domain-containing protein</fullName>
    </submittedName>
</protein>
<dbReference type="InterPro" id="IPR013783">
    <property type="entry name" value="Ig-like_fold"/>
</dbReference>
<keyword evidence="1" id="KW-0812">Transmembrane</keyword>
<name>A0A7G9T3G0_9LACO</name>
<feature type="signal peptide" evidence="2">
    <location>
        <begin position="1"/>
        <end position="27"/>
    </location>
</feature>
<keyword evidence="2" id="KW-0732">Signal</keyword>
<sequence length="938" mass="103992">MKNLKNLAMIVTLVIPFLVATVQPIFATTKTDRPTQTEVVVHSIADFSEREKLNKAMYWGNGTEQGFTDAVKEYEKNTGLKTDWRPQTNNFFRALRLPDNAVVTKTDKDDKDLKPKISDAYIGWLEVNESESGEREHVKWSDVLKPVKVERNYGGTPTVGSNFDDKSNKINQWTIGYVHDNGDTELKLLIGLNRIIREATVDYWENKGLTQAEVIKISDPTDAEGNTKFKLANGQWIIEQALTENMDKSLISTFSVPMFISLPMMNPTAKNNADSNYWYDATGNNSLHLYAKQYDPTTIKVAKTNAEDGKPIKDVRFLMMRKDLFVNYFKGDVNAALEALDSAIKKIIADLKDHPDQTDQILDRYLKQYVGAAGNPLYAARKTDKNGIATFSSSGDEAIYNLDTCSNYYIAEIYAPEPYLIDSAATGDSVANYPNIHEIEIEKYYESDGNTILVGEGTTDFGDYDRPTVDKAVKVNGKTFGLNEKNTGDQSEGVARGQIFQWIINASINQNIGSYTKYELLDTIPYNSNWTDATLSLTYTDKNGKQQSISLFEMMQNLYPRNAEGVAAIEHASGEGIAYTNNQAGSTVNNLQIGYNQQTAPTVKAVNAELSGAEGIELAGRTSIYTFDSNNRTVDKKQPVEDGYAQLTLNAELRTWLSNKMTALLEEGAKNGSWHLNWTLDAFANTAAQSSDLVNTIDLSYQTTFDSGSDRDKTHTFTAGWEIVKTDGNPVLKQDVITNGLAGAGFNLGYQVTKDNLSTIVKALYSAAAYPTYSHTASDNDIAQLKVDVQAGKVRWVYFMHLDVETQMPMNMMHSGSHSVMGDVIWTLDEKNATTHTSGTDGYLQYCGLASGEYQLKEVITPEGYQTLKAPYNFTLTRQEKGIINGQAGDGDIFVANYKEGAQALLPKTAGVWMLGIILVAIVAFLLANAAKLKEKMQ</sequence>
<feature type="transmembrane region" description="Helical" evidence="1">
    <location>
        <begin position="910"/>
        <end position="931"/>
    </location>
</feature>
<organism evidence="4 5">
    <name type="scientific">Weissella diestrammenae</name>
    <dbReference type="NCBI Taxonomy" id="1162633"/>
    <lineage>
        <taxon>Bacteria</taxon>
        <taxon>Bacillati</taxon>
        <taxon>Bacillota</taxon>
        <taxon>Bacilli</taxon>
        <taxon>Lactobacillales</taxon>
        <taxon>Lactobacillaceae</taxon>
        <taxon>Weissella</taxon>
    </lineage>
</organism>
<dbReference type="Gene3D" id="2.60.40.10">
    <property type="entry name" value="Immunoglobulins"/>
    <property type="match status" value="1"/>
</dbReference>
<evidence type="ECO:0000256" key="1">
    <source>
        <dbReference type="SAM" id="Phobius"/>
    </source>
</evidence>
<dbReference type="RefSeq" id="WP_187528470.1">
    <property type="nucleotide sequence ID" value="NZ_CP060724.1"/>
</dbReference>
<keyword evidence="1" id="KW-0472">Membrane</keyword>
<feature type="domain" description="SpaA-like prealbumin fold" evidence="3">
    <location>
        <begin position="823"/>
        <end position="880"/>
    </location>
</feature>
<evidence type="ECO:0000259" key="3">
    <source>
        <dbReference type="Pfam" id="PF17802"/>
    </source>
</evidence>
<dbReference type="InterPro" id="IPR041033">
    <property type="entry name" value="SpaA_PFL_dom_1"/>
</dbReference>
<dbReference type="EMBL" id="CP060724">
    <property type="protein sequence ID" value="QNN74635.1"/>
    <property type="molecule type" value="Genomic_DNA"/>
</dbReference>
<evidence type="ECO:0000313" key="4">
    <source>
        <dbReference type="EMBL" id="QNN74635.1"/>
    </source>
</evidence>
<keyword evidence="1" id="KW-1133">Transmembrane helix</keyword>
<reference evidence="4 5" key="1">
    <citation type="submission" date="2020-08" db="EMBL/GenBank/DDBJ databases">
        <title>Genome sequence of Weissella diestrammenae KACC 16890T.</title>
        <authorList>
            <person name="Hyun D.-W."/>
            <person name="Bae J.-W."/>
        </authorList>
    </citation>
    <scope>NUCLEOTIDE SEQUENCE [LARGE SCALE GENOMIC DNA]</scope>
    <source>
        <strain evidence="4 5">KACC 16890</strain>
    </source>
</reference>
<proteinExistence type="predicted"/>
<accession>A0A7G9T3G0</accession>
<dbReference type="Pfam" id="PF17802">
    <property type="entry name" value="SpaA"/>
    <property type="match status" value="1"/>
</dbReference>
<evidence type="ECO:0000313" key="5">
    <source>
        <dbReference type="Proteomes" id="UP000515800"/>
    </source>
</evidence>
<dbReference type="AlphaFoldDB" id="A0A7G9T3G0"/>
<dbReference type="KEGG" id="wdi:H9L19_04135"/>